<dbReference type="Proteomes" id="UP000579250">
    <property type="component" value="Unassembled WGS sequence"/>
</dbReference>
<comment type="caution">
    <text evidence="2">The sequence shown here is derived from an EMBL/GenBank/DDBJ whole genome shotgun (WGS) entry which is preliminary data.</text>
</comment>
<accession>A0A846YWK1</accession>
<gene>
    <name evidence="2" type="ORF">HGB48_04345</name>
</gene>
<evidence type="ECO:0000313" key="3">
    <source>
        <dbReference type="Proteomes" id="UP000579250"/>
    </source>
</evidence>
<name>A0A846YWK1_9ACTN</name>
<sequence>MADRCRRRDERPAVDEERFWNLIETAWAPLGAEAGAARRALATRDLDEDAYELPAFAVVGKALDEFIGNLRRLARDLPAETLTDLDRVLERKLHDIDRSDVHAVTDGSDDGFLYARGFIVALGRDFYTAVAADPRTAILDADCEEMCYLFAHLYRERFGAFPDTGSGITRESCSNPAGWRD</sequence>
<protein>
    <submittedName>
        <fullName evidence="2">DUF4240 domain-containing protein</fullName>
    </submittedName>
</protein>
<dbReference type="AlphaFoldDB" id="A0A846YWK1"/>
<reference evidence="2 3" key="1">
    <citation type="submission" date="2020-04" db="EMBL/GenBank/DDBJ databases">
        <title>MicrobeNet Type strains.</title>
        <authorList>
            <person name="Nicholson A.C."/>
        </authorList>
    </citation>
    <scope>NUCLEOTIDE SEQUENCE [LARGE SCALE GENOMIC DNA]</scope>
    <source>
        <strain evidence="2 3">ATCC BAA-277</strain>
    </source>
</reference>
<proteinExistence type="predicted"/>
<dbReference type="InterPro" id="IPR025334">
    <property type="entry name" value="DUF4240"/>
</dbReference>
<keyword evidence="3" id="KW-1185">Reference proteome</keyword>
<organism evidence="2 3">
    <name type="scientific">Actinomadura latina</name>
    <dbReference type="NCBI Taxonomy" id="163603"/>
    <lineage>
        <taxon>Bacteria</taxon>
        <taxon>Bacillati</taxon>
        <taxon>Actinomycetota</taxon>
        <taxon>Actinomycetes</taxon>
        <taxon>Streptosporangiales</taxon>
        <taxon>Thermomonosporaceae</taxon>
        <taxon>Actinomadura</taxon>
    </lineage>
</organism>
<evidence type="ECO:0000313" key="2">
    <source>
        <dbReference type="EMBL" id="NKZ02984.1"/>
    </source>
</evidence>
<evidence type="ECO:0000259" key="1">
    <source>
        <dbReference type="Pfam" id="PF14024"/>
    </source>
</evidence>
<dbReference type="EMBL" id="JAAXPI010000003">
    <property type="protein sequence ID" value="NKZ02984.1"/>
    <property type="molecule type" value="Genomic_DNA"/>
</dbReference>
<feature type="domain" description="DUF4240" evidence="1">
    <location>
        <begin position="63"/>
        <end position="155"/>
    </location>
</feature>
<dbReference type="Pfam" id="PF14024">
    <property type="entry name" value="DUF4240"/>
    <property type="match status" value="1"/>
</dbReference>